<dbReference type="EnsemblPlants" id="EMT18344">
    <property type="protein sequence ID" value="EMT18344"/>
    <property type="gene ID" value="F775_23748"/>
</dbReference>
<protein>
    <recommendedName>
        <fullName evidence="2">Ubiquitin-like protease family profile domain-containing protein</fullName>
    </recommendedName>
</protein>
<sequence>MVAKHLCVDGAVLVAEPGGGGVLLNVVCSLQVEESWVDMARYYYLIHATPRIIRISGVAMRQQLIGTQNLDHELASIIFRRYSQSDQEANSECPCLNWRHNMEPDFATFVLANHEYLNNILIQNQLGGKDFPYDIISSQMFFIPVPLEDGWVVLMWDMMSRKPHILDLMIRGDGPTEPTKDKLELIAWKLHHALFHCLNEYYAGWLAYARRRVGGPLRTCCNGTFVRHLYKTPWNGGSIEGVSSERLGLGVALEALFRKASD</sequence>
<proteinExistence type="predicted"/>
<dbReference type="AlphaFoldDB" id="R7WEW0"/>
<organism evidence="1">
    <name type="scientific">Aegilops tauschii</name>
    <name type="common">Tausch's goatgrass</name>
    <name type="synonym">Aegilops squarrosa</name>
    <dbReference type="NCBI Taxonomy" id="37682"/>
    <lineage>
        <taxon>Eukaryota</taxon>
        <taxon>Viridiplantae</taxon>
        <taxon>Streptophyta</taxon>
        <taxon>Embryophyta</taxon>
        <taxon>Tracheophyta</taxon>
        <taxon>Spermatophyta</taxon>
        <taxon>Magnoliopsida</taxon>
        <taxon>Liliopsida</taxon>
        <taxon>Poales</taxon>
        <taxon>Poaceae</taxon>
        <taxon>BOP clade</taxon>
        <taxon>Pooideae</taxon>
        <taxon>Triticodae</taxon>
        <taxon>Triticeae</taxon>
        <taxon>Triticinae</taxon>
        <taxon>Aegilops</taxon>
    </lineage>
</organism>
<evidence type="ECO:0000313" key="1">
    <source>
        <dbReference type="EnsemblPlants" id="EMT18344"/>
    </source>
</evidence>
<accession>R7WEW0</accession>
<name>R7WEW0_AEGTA</name>
<reference evidence="1" key="1">
    <citation type="submission" date="2015-06" db="UniProtKB">
        <authorList>
            <consortium name="EnsemblPlants"/>
        </authorList>
    </citation>
    <scope>IDENTIFICATION</scope>
</reference>
<evidence type="ECO:0008006" key="2">
    <source>
        <dbReference type="Google" id="ProtNLM"/>
    </source>
</evidence>